<evidence type="ECO:0000313" key="1">
    <source>
        <dbReference type="EMBL" id="SUX46067.1"/>
    </source>
</evidence>
<proteinExistence type="predicted"/>
<gene>
    <name evidence="1" type="ORF">NCTC13532_01595</name>
</gene>
<reference evidence="1 2" key="1">
    <citation type="submission" date="2018-06" db="EMBL/GenBank/DDBJ databases">
        <authorList>
            <consortium name="Pathogen Informatics"/>
            <person name="Doyle S."/>
        </authorList>
    </citation>
    <scope>NUCLEOTIDE SEQUENCE [LARGE SCALE GENOMIC DNA]</scope>
    <source>
        <strain evidence="1 2">NCTC13532</strain>
    </source>
</reference>
<dbReference type="AlphaFoldDB" id="A0A381FHP8"/>
<organism evidence="1 2">
    <name type="scientific">Chryseobacterium indoltheticum</name>
    <dbReference type="NCBI Taxonomy" id="254"/>
    <lineage>
        <taxon>Bacteria</taxon>
        <taxon>Pseudomonadati</taxon>
        <taxon>Bacteroidota</taxon>
        <taxon>Flavobacteriia</taxon>
        <taxon>Flavobacteriales</taxon>
        <taxon>Weeksellaceae</taxon>
        <taxon>Chryseobacterium group</taxon>
        <taxon>Chryseobacterium</taxon>
    </lineage>
</organism>
<sequence>MKQNFNLIYLFLAFSCFYQCGKKQEKASLEKAENTDSLSKKDTLKTVPSEIDSSPEKIKTFIISDYLSKIDLNAITENDRRFQFFQVDLNNDGQKETFVNFFTPYFCGTGGCSMVLLDKNFKAITKFTVMQTPLYINTNTENGWKMIFVKDKDGFKQLVYKNGKYPSNPSIVPVSKQNPENEKGTISIFENNLDTHQF</sequence>
<accession>A0A381FHP8</accession>
<evidence type="ECO:0000313" key="2">
    <source>
        <dbReference type="Proteomes" id="UP000254282"/>
    </source>
</evidence>
<dbReference type="PROSITE" id="PS51257">
    <property type="entry name" value="PROKAR_LIPOPROTEIN"/>
    <property type="match status" value="1"/>
</dbReference>
<dbReference type="RefSeq" id="WP_115619911.1">
    <property type="nucleotide sequence ID" value="NZ_UFVR01000004.1"/>
</dbReference>
<dbReference type="EMBL" id="UFVR01000004">
    <property type="protein sequence ID" value="SUX46067.1"/>
    <property type="molecule type" value="Genomic_DNA"/>
</dbReference>
<dbReference type="Proteomes" id="UP000254282">
    <property type="component" value="Unassembled WGS sequence"/>
</dbReference>
<protein>
    <submittedName>
        <fullName evidence="1">Predicted membrane protein</fullName>
    </submittedName>
</protein>
<name>A0A381FHP8_9FLAO</name>